<dbReference type="AlphaFoldDB" id="A0A1G2KQP4"/>
<feature type="binding site" evidence="8">
    <location>
        <position position="182"/>
    </location>
    <ligand>
        <name>ATP</name>
        <dbReference type="ChEBI" id="CHEBI:30616"/>
    </ligand>
</feature>
<dbReference type="PANTHER" id="PTHR43766:SF1">
    <property type="entry name" value="TRYPTOPHAN--TRNA LIGASE, MITOCHONDRIAL"/>
    <property type="match status" value="1"/>
</dbReference>
<organism evidence="10 11">
    <name type="scientific">Candidatus Sungbacteria bacterium RIFCSPHIGHO2_02_FULL_47_11</name>
    <dbReference type="NCBI Taxonomy" id="1802270"/>
    <lineage>
        <taxon>Bacteria</taxon>
        <taxon>Candidatus Sungiibacteriota</taxon>
    </lineage>
</organism>
<dbReference type="PANTHER" id="PTHR43766">
    <property type="entry name" value="TRYPTOPHAN--TRNA LIGASE, MITOCHONDRIAL"/>
    <property type="match status" value="1"/>
</dbReference>
<comment type="caution">
    <text evidence="10">The sequence shown here is derived from an EMBL/GenBank/DDBJ whole genome shotgun (WGS) entry which is preliminary data.</text>
</comment>
<accession>A0A1G2KQP4</accession>
<dbReference type="NCBIfam" id="TIGR00233">
    <property type="entry name" value="trpS"/>
    <property type="match status" value="1"/>
</dbReference>
<dbReference type="PROSITE" id="PS00178">
    <property type="entry name" value="AA_TRNA_LIGASE_I"/>
    <property type="match status" value="1"/>
</dbReference>
<feature type="short sequence motif" description="'HIGH' region" evidence="8">
    <location>
        <begin position="10"/>
        <end position="18"/>
    </location>
</feature>
<dbReference type="Proteomes" id="UP000179023">
    <property type="component" value="Unassembled WGS sequence"/>
</dbReference>
<dbReference type="InterPro" id="IPR014729">
    <property type="entry name" value="Rossmann-like_a/b/a_fold"/>
</dbReference>
<comment type="similarity">
    <text evidence="1 8 9">Belongs to the class-I aminoacyl-tRNA synthetase family.</text>
</comment>
<dbReference type="HAMAP" id="MF_00140_B">
    <property type="entry name" value="Trp_tRNA_synth_B"/>
    <property type="match status" value="1"/>
</dbReference>
<feature type="binding site" evidence="8">
    <location>
        <begin position="9"/>
        <end position="11"/>
    </location>
    <ligand>
        <name>ATP</name>
        <dbReference type="ChEBI" id="CHEBI:30616"/>
    </ligand>
</feature>
<dbReference type="PRINTS" id="PR01039">
    <property type="entry name" value="TRNASYNTHTRP"/>
</dbReference>
<dbReference type="GO" id="GO:0005829">
    <property type="term" value="C:cytosol"/>
    <property type="evidence" value="ECO:0007669"/>
    <property type="project" value="TreeGrafter"/>
</dbReference>
<dbReference type="EC" id="6.1.1.2" evidence="8"/>
<dbReference type="Gene3D" id="1.10.240.10">
    <property type="entry name" value="Tyrosyl-Transfer RNA Synthetase"/>
    <property type="match status" value="1"/>
</dbReference>
<dbReference type="InterPro" id="IPR002305">
    <property type="entry name" value="aa-tRNA-synth_Ic"/>
</dbReference>
<dbReference type="Pfam" id="PF00579">
    <property type="entry name" value="tRNA-synt_1b"/>
    <property type="match status" value="1"/>
</dbReference>
<dbReference type="STRING" id="1802270.A3C07_01965"/>
<dbReference type="GO" id="GO:0004830">
    <property type="term" value="F:tryptophan-tRNA ligase activity"/>
    <property type="evidence" value="ECO:0007669"/>
    <property type="project" value="UniProtKB-UniRule"/>
</dbReference>
<evidence type="ECO:0000256" key="7">
    <source>
        <dbReference type="ARBA" id="ARBA00049929"/>
    </source>
</evidence>
<feature type="binding site" evidence="8">
    <location>
        <begin position="191"/>
        <end position="195"/>
    </location>
    <ligand>
        <name>ATP</name>
        <dbReference type="ChEBI" id="CHEBI:30616"/>
    </ligand>
</feature>
<dbReference type="GO" id="GO:0006436">
    <property type="term" value="P:tryptophanyl-tRNA aminoacylation"/>
    <property type="evidence" value="ECO:0007669"/>
    <property type="project" value="UniProtKB-UniRule"/>
</dbReference>
<comment type="subunit">
    <text evidence="8">Homodimer.</text>
</comment>
<feature type="binding site" evidence="8">
    <location>
        <begin position="143"/>
        <end position="145"/>
    </location>
    <ligand>
        <name>ATP</name>
        <dbReference type="ChEBI" id="CHEBI:30616"/>
    </ligand>
</feature>
<gene>
    <name evidence="8" type="primary">trpS</name>
    <name evidence="10" type="ORF">A3C07_01965</name>
</gene>
<keyword evidence="2 8" id="KW-0436">Ligase</keyword>
<name>A0A1G2KQP4_9BACT</name>
<feature type="binding site" evidence="8">
    <location>
        <position position="131"/>
    </location>
    <ligand>
        <name>L-tryptophan</name>
        <dbReference type="ChEBI" id="CHEBI:57912"/>
    </ligand>
</feature>
<reference evidence="10 11" key="1">
    <citation type="journal article" date="2016" name="Nat. Commun.">
        <title>Thousands of microbial genomes shed light on interconnected biogeochemical processes in an aquifer system.</title>
        <authorList>
            <person name="Anantharaman K."/>
            <person name="Brown C.T."/>
            <person name="Hug L.A."/>
            <person name="Sharon I."/>
            <person name="Castelle C.J."/>
            <person name="Probst A.J."/>
            <person name="Thomas B.C."/>
            <person name="Singh A."/>
            <person name="Wilkins M.J."/>
            <person name="Karaoz U."/>
            <person name="Brodie E.L."/>
            <person name="Williams K.H."/>
            <person name="Hubbard S.S."/>
            <person name="Banfield J.F."/>
        </authorList>
    </citation>
    <scope>NUCLEOTIDE SEQUENCE [LARGE SCALE GENOMIC DNA]</scope>
</reference>
<dbReference type="InterPro" id="IPR050203">
    <property type="entry name" value="Trp-tRNA_synthetase"/>
</dbReference>
<proteinExistence type="inferred from homology"/>
<evidence type="ECO:0000256" key="1">
    <source>
        <dbReference type="ARBA" id="ARBA00005594"/>
    </source>
</evidence>
<dbReference type="InterPro" id="IPR024109">
    <property type="entry name" value="Trp-tRNA-ligase_bac-type"/>
</dbReference>
<evidence type="ECO:0000256" key="9">
    <source>
        <dbReference type="RuleBase" id="RU363036"/>
    </source>
</evidence>
<dbReference type="InterPro" id="IPR002306">
    <property type="entry name" value="Trp-tRNA-ligase"/>
</dbReference>
<evidence type="ECO:0000256" key="8">
    <source>
        <dbReference type="HAMAP-Rule" id="MF_00140"/>
    </source>
</evidence>
<dbReference type="CDD" id="cd00806">
    <property type="entry name" value="TrpRS_core"/>
    <property type="match status" value="1"/>
</dbReference>
<dbReference type="EMBL" id="MHQI01000006">
    <property type="protein sequence ID" value="OHA00791.1"/>
    <property type="molecule type" value="Genomic_DNA"/>
</dbReference>
<evidence type="ECO:0000256" key="2">
    <source>
        <dbReference type="ARBA" id="ARBA00022598"/>
    </source>
</evidence>
<evidence type="ECO:0000256" key="3">
    <source>
        <dbReference type="ARBA" id="ARBA00022741"/>
    </source>
</evidence>
<comment type="subcellular location">
    <subcellularLocation>
        <location evidence="8">Cytoplasm</location>
    </subcellularLocation>
</comment>
<comment type="catalytic activity">
    <reaction evidence="7 8">
        <text>tRNA(Trp) + L-tryptophan + ATP = L-tryptophyl-tRNA(Trp) + AMP + diphosphate + H(+)</text>
        <dbReference type="Rhea" id="RHEA:24080"/>
        <dbReference type="Rhea" id="RHEA-COMP:9671"/>
        <dbReference type="Rhea" id="RHEA-COMP:9705"/>
        <dbReference type="ChEBI" id="CHEBI:15378"/>
        <dbReference type="ChEBI" id="CHEBI:30616"/>
        <dbReference type="ChEBI" id="CHEBI:33019"/>
        <dbReference type="ChEBI" id="CHEBI:57912"/>
        <dbReference type="ChEBI" id="CHEBI:78442"/>
        <dbReference type="ChEBI" id="CHEBI:78535"/>
        <dbReference type="ChEBI" id="CHEBI:456215"/>
        <dbReference type="EC" id="6.1.1.2"/>
    </reaction>
</comment>
<dbReference type="SUPFAM" id="SSF52374">
    <property type="entry name" value="Nucleotidylyl transferase"/>
    <property type="match status" value="1"/>
</dbReference>
<dbReference type="GO" id="GO:0005524">
    <property type="term" value="F:ATP binding"/>
    <property type="evidence" value="ECO:0007669"/>
    <property type="project" value="UniProtKB-UniRule"/>
</dbReference>
<sequence length="326" mass="36323">MKTLLSGIQPSGELHIGNYLGAIKQWVDLQKSYRVFITIVDLHAITVPQDPNNLRENTLETAALLIACGINPKKSVLFVQSHVPAHIELMWILSTLTPVGELERMTQYKEKKEKAGLLAGLLNYPVLQAADILLYQPDVVPVGEDQLQHLELTRTLVRKFNNRFGRVFKEPKAFIQKDTARIMALDDPTKKMSKSAASPNNYISLLDSPDAVRKKIKIAVTDSGSEVRYDEKGKPAISNLLAVYSAFSGNPVTDIENRYRGKGYSEFKNDLAELLVAKLAPIQKKYMTLTKNKKALCTILDKGAEQANAVAKKTLCLVKEKMGFIL</sequence>
<keyword evidence="6 8" id="KW-0030">Aminoacyl-tRNA synthetase</keyword>
<keyword evidence="5 8" id="KW-0648">Protein biosynthesis</keyword>
<feature type="binding site" evidence="8">
    <location>
        <begin position="17"/>
        <end position="18"/>
    </location>
    <ligand>
        <name>ATP</name>
        <dbReference type="ChEBI" id="CHEBI:30616"/>
    </ligand>
</feature>
<dbReference type="FunFam" id="1.10.240.10:FF:000002">
    <property type="entry name" value="Tryptophan--tRNA ligase"/>
    <property type="match status" value="1"/>
</dbReference>
<evidence type="ECO:0000256" key="5">
    <source>
        <dbReference type="ARBA" id="ARBA00022917"/>
    </source>
</evidence>
<keyword evidence="8" id="KW-0963">Cytoplasm</keyword>
<keyword evidence="3 8" id="KW-0547">Nucleotide-binding</keyword>
<evidence type="ECO:0000313" key="10">
    <source>
        <dbReference type="EMBL" id="OHA00791.1"/>
    </source>
</evidence>
<dbReference type="InterPro" id="IPR001412">
    <property type="entry name" value="aa-tRNA-synth_I_CS"/>
</dbReference>
<keyword evidence="4 8" id="KW-0067">ATP-binding</keyword>
<dbReference type="Gene3D" id="3.40.50.620">
    <property type="entry name" value="HUPs"/>
    <property type="match status" value="1"/>
</dbReference>
<comment type="function">
    <text evidence="8">Catalyzes the attachment of tryptophan to tRNA(Trp).</text>
</comment>
<protein>
    <recommendedName>
        <fullName evidence="8">Tryptophan--tRNA ligase</fullName>
        <ecNumber evidence="8">6.1.1.2</ecNumber>
    </recommendedName>
    <alternativeName>
        <fullName evidence="8">Tryptophanyl-tRNA synthetase</fullName>
        <shortName evidence="8">TrpRS</shortName>
    </alternativeName>
</protein>
<evidence type="ECO:0000313" key="11">
    <source>
        <dbReference type="Proteomes" id="UP000179023"/>
    </source>
</evidence>
<evidence type="ECO:0000256" key="6">
    <source>
        <dbReference type="ARBA" id="ARBA00023146"/>
    </source>
</evidence>
<evidence type="ECO:0000256" key="4">
    <source>
        <dbReference type="ARBA" id="ARBA00022840"/>
    </source>
</evidence>
<feature type="short sequence motif" description="'KMSKS' region" evidence="8">
    <location>
        <begin position="191"/>
        <end position="195"/>
    </location>
</feature>